<dbReference type="RefSeq" id="XP_062644838.1">
    <property type="nucleotide sequence ID" value="XM_062796549.1"/>
</dbReference>
<dbReference type="GeneID" id="87833317"/>
<gene>
    <name evidence="1" type="ORF">N657DRAFT_683179</name>
</gene>
<comment type="caution">
    <text evidence="1">The sequence shown here is derived from an EMBL/GenBank/DDBJ whole genome shotgun (WGS) entry which is preliminary data.</text>
</comment>
<dbReference type="AlphaFoldDB" id="A0AAN6TUN1"/>
<keyword evidence="2" id="KW-1185">Reference proteome</keyword>
<dbReference type="EMBL" id="MU853235">
    <property type="protein sequence ID" value="KAK4121067.1"/>
    <property type="molecule type" value="Genomic_DNA"/>
</dbReference>
<evidence type="ECO:0000313" key="1">
    <source>
        <dbReference type="EMBL" id="KAK4121067.1"/>
    </source>
</evidence>
<sequence length="249" mass="27073">MSVFVDDNLPDEQQNETFMCLRAEFGDYKPPTKDEAASYRILLTAMENTNDLFADYQPHNTSVFSVLDDMGIATTDWVGTAASSATSLSVSTPTLARTHSRGPVLMRSLDLILLKGTRRADFLSATPDSANANRIICHGVLNGVKYIGRTDPRVPIPSVDLQNQVRTAHPVALGNGAVDALLAYFRVANQETANVDDMVTLLAALESLILGDDDVTSQLKAEDSRTANDFQHFPGGFVWHLANDDASMP</sequence>
<organism evidence="1 2">
    <name type="scientific">Parathielavia appendiculata</name>
    <dbReference type="NCBI Taxonomy" id="2587402"/>
    <lineage>
        <taxon>Eukaryota</taxon>
        <taxon>Fungi</taxon>
        <taxon>Dikarya</taxon>
        <taxon>Ascomycota</taxon>
        <taxon>Pezizomycotina</taxon>
        <taxon>Sordariomycetes</taxon>
        <taxon>Sordariomycetidae</taxon>
        <taxon>Sordariales</taxon>
        <taxon>Chaetomiaceae</taxon>
        <taxon>Parathielavia</taxon>
    </lineage>
</organism>
<dbReference type="Proteomes" id="UP001302602">
    <property type="component" value="Unassembled WGS sequence"/>
</dbReference>
<accession>A0AAN6TUN1</accession>
<proteinExistence type="predicted"/>
<name>A0AAN6TUN1_9PEZI</name>
<reference evidence="1" key="1">
    <citation type="journal article" date="2023" name="Mol. Phylogenet. Evol.">
        <title>Genome-scale phylogeny and comparative genomics of the fungal order Sordariales.</title>
        <authorList>
            <person name="Hensen N."/>
            <person name="Bonometti L."/>
            <person name="Westerberg I."/>
            <person name="Brannstrom I.O."/>
            <person name="Guillou S."/>
            <person name="Cros-Aarteil S."/>
            <person name="Calhoun S."/>
            <person name="Haridas S."/>
            <person name="Kuo A."/>
            <person name="Mondo S."/>
            <person name="Pangilinan J."/>
            <person name="Riley R."/>
            <person name="LaButti K."/>
            <person name="Andreopoulos B."/>
            <person name="Lipzen A."/>
            <person name="Chen C."/>
            <person name="Yan M."/>
            <person name="Daum C."/>
            <person name="Ng V."/>
            <person name="Clum A."/>
            <person name="Steindorff A."/>
            <person name="Ohm R.A."/>
            <person name="Martin F."/>
            <person name="Silar P."/>
            <person name="Natvig D.O."/>
            <person name="Lalanne C."/>
            <person name="Gautier V."/>
            <person name="Ament-Velasquez S.L."/>
            <person name="Kruys A."/>
            <person name="Hutchinson M.I."/>
            <person name="Powell A.J."/>
            <person name="Barry K."/>
            <person name="Miller A.N."/>
            <person name="Grigoriev I.V."/>
            <person name="Debuchy R."/>
            <person name="Gladieux P."/>
            <person name="Hiltunen Thoren M."/>
            <person name="Johannesson H."/>
        </authorList>
    </citation>
    <scope>NUCLEOTIDE SEQUENCE</scope>
    <source>
        <strain evidence="1">CBS 731.68</strain>
    </source>
</reference>
<evidence type="ECO:0000313" key="2">
    <source>
        <dbReference type="Proteomes" id="UP001302602"/>
    </source>
</evidence>
<protein>
    <submittedName>
        <fullName evidence="1">Uncharacterized protein</fullName>
    </submittedName>
</protein>
<reference evidence="1" key="2">
    <citation type="submission" date="2023-05" db="EMBL/GenBank/DDBJ databases">
        <authorList>
            <consortium name="Lawrence Berkeley National Laboratory"/>
            <person name="Steindorff A."/>
            <person name="Hensen N."/>
            <person name="Bonometti L."/>
            <person name="Westerberg I."/>
            <person name="Brannstrom I.O."/>
            <person name="Guillou S."/>
            <person name="Cros-Aarteil S."/>
            <person name="Calhoun S."/>
            <person name="Haridas S."/>
            <person name="Kuo A."/>
            <person name="Mondo S."/>
            <person name="Pangilinan J."/>
            <person name="Riley R."/>
            <person name="Labutti K."/>
            <person name="Andreopoulos B."/>
            <person name="Lipzen A."/>
            <person name="Chen C."/>
            <person name="Yanf M."/>
            <person name="Daum C."/>
            <person name="Ng V."/>
            <person name="Clum A."/>
            <person name="Ohm R."/>
            <person name="Martin F."/>
            <person name="Silar P."/>
            <person name="Natvig D."/>
            <person name="Lalanne C."/>
            <person name="Gautier V."/>
            <person name="Ament-Velasquez S.L."/>
            <person name="Kruys A."/>
            <person name="Hutchinson M.I."/>
            <person name="Powell A.J."/>
            <person name="Barry K."/>
            <person name="Miller A.N."/>
            <person name="Grigoriev I.V."/>
            <person name="Debuchy R."/>
            <person name="Gladieux P."/>
            <person name="Thoren M.H."/>
            <person name="Johannesson H."/>
        </authorList>
    </citation>
    <scope>NUCLEOTIDE SEQUENCE</scope>
    <source>
        <strain evidence="1">CBS 731.68</strain>
    </source>
</reference>